<dbReference type="EMBL" id="OK499991">
    <property type="protein sequence ID" value="UGO50663.1"/>
    <property type="molecule type" value="Genomic_DNA"/>
</dbReference>
<accession>A0AAE8YTV6</accession>
<gene>
    <name evidence="2" type="ORF">SOPHRITA_72</name>
</gene>
<organism evidence="2 3">
    <name type="scientific">Bacillus phage vB_BanS_Sophrita</name>
    <dbReference type="NCBI Taxonomy" id="2894790"/>
    <lineage>
        <taxon>Viruses</taxon>
        <taxon>Duplodnaviria</taxon>
        <taxon>Heunggongvirae</taxon>
        <taxon>Uroviricota</taxon>
        <taxon>Caudoviricetes</taxon>
        <taxon>Joanripponvirinae</taxon>
        <taxon>Sophritavirus</taxon>
        <taxon>Sophritavirus sophrita</taxon>
    </lineage>
</organism>
<evidence type="ECO:0000256" key="1">
    <source>
        <dbReference type="SAM" id="Phobius"/>
    </source>
</evidence>
<name>A0AAE8YTV6_9CAUD</name>
<keyword evidence="3" id="KW-1185">Reference proteome</keyword>
<reference evidence="2" key="1">
    <citation type="submission" date="2021-10" db="EMBL/GenBank/DDBJ databases">
        <authorList>
            <person name="Lavering E.D."/>
            <person name="James R."/>
            <person name="Fairholm J.D."/>
            <person name="Ogilvie B.H."/>
            <person name="Thurgood T.L."/>
            <person name="Robison R.A."/>
            <person name="Grose J.H."/>
        </authorList>
    </citation>
    <scope>NUCLEOTIDE SEQUENCE</scope>
</reference>
<proteinExistence type="predicted"/>
<keyword evidence="1" id="KW-1133">Transmembrane helix</keyword>
<sequence length="56" mass="6460">MTREMFCSIIKVSKEMVKMQKWIDNAIGIAVVVVIVWLLAFLSFLTYGFVTTFLIN</sequence>
<evidence type="ECO:0000313" key="3">
    <source>
        <dbReference type="Proteomes" id="UP000827460"/>
    </source>
</evidence>
<dbReference type="Proteomes" id="UP000827460">
    <property type="component" value="Segment"/>
</dbReference>
<evidence type="ECO:0000313" key="2">
    <source>
        <dbReference type="EMBL" id="UGO50663.1"/>
    </source>
</evidence>
<keyword evidence="1" id="KW-0812">Transmembrane</keyword>
<protein>
    <submittedName>
        <fullName evidence="2">Uncharacterized protein</fullName>
    </submittedName>
</protein>
<keyword evidence="1" id="KW-0472">Membrane</keyword>
<feature type="transmembrane region" description="Helical" evidence="1">
    <location>
        <begin position="26"/>
        <end position="50"/>
    </location>
</feature>